<name>A0A1J5RW95_9ZZZZ</name>
<dbReference type="AlphaFoldDB" id="A0A1J5RW95"/>
<sequence>MLRRKLVLTAFLLATFAGASAATYITVKRPPAADDGGGATPAERAAIAATHGLVRRQGPALSMKLHSGAELTLTDRSRCGDLPCPADLKEQYRFRGWSARLGGYLLDNGGQAALLPFDEDPALLDPAHTEPLARGALPLPAVPPPAVRDAGLGRWLDGITTARARAEQPLLAAAKGRARREADQLILTLADGRRLVLQDDLLCGQLPCPPQIFHSFAYAGTSPDGRFHLVQEHWDEAASTLLIGAADGHITELMGIPRFSPNGKLAVDALPDLEWSAPNRLELWSLAGAHPRLVFQQMAGADDDSVFTIGDWTDNAHVRLTRGAWGAGKGIPMMLSHHQYGWVLGPVERN</sequence>
<comment type="caution">
    <text evidence="1">The sequence shown here is derived from an EMBL/GenBank/DDBJ whole genome shotgun (WGS) entry which is preliminary data.</text>
</comment>
<dbReference type="EMBL" id="MLJW01000233">
    <property type="protein sequence ID" value="OIQ92397.1"/>
    <property type="molecule type" value="Genomic_DNA"/>
</dbReference>
<gene>
    <name evidence="1" type="ORF">GALL_256970</name>
</gene>
<organism evidence="1">
    <name type="scientific">mine drainage metagenome</name>
    <dbReference type="NCBI Taxonomy" id="410659"/>
    <lineage>
        <taxon>unclassified sequences</taxon>
        <taxon>metagenomes</taxon>
        <taxon>ecological metagenomes</taxon>
    </lineage>
</organism>
<reference evidence="1" key="1">
    <citation type="submission" date="2016-10" db="EMBL/GenBank/DDBJ databases">
        <title>Sequence of Gallionella enrichment culture.</title>
        <authorList>
            <person name="Poehlein A."/>
            <person name="Muehling M."/>
            <person name="Daniel R."/>
        </authorList>
    </citation>
    <scope>NUCLEOTIDE SEQUENCE</scope>
</reference>
<protein>
    <submittedName>
        <fullName evidence="1">Uncharacterized protein</fullName>
    </submittedName>
</protein>
<accession>A0A1J5RW95</accession>
<proteinExistence type="predicted"/>
<evidence type="ECO:0000313" key="1">
    <source>
        <dbReference type="EMBL" id="OIQ92397.1"/>
    </source>
</evidence>